<keyword evidence="2" id="KW-0378">Hydrolase</keyword>
<evidence type="ECO:0000259" key="3">
    <source>
        <dbReference type="Pfam" id="PF02541"/>
    </source>
</evidence>
<dbReference type="SUPFAM" id="SSF53067">
    <property type="entry name" value="Actin-like ATPase domain"/>
    <property type="match status" value="2"/>
</dbReference>
<accession>A0A3G3JTB9</accession>
<dbReference type="Gene3D" id="3.30.420.150">
    <property type="entry name" value="Exopolyphosphatase. Domain 2"/>
    <property type="match status" value="1"/>
</dbReference>
<feature type="domain" description="Ppx/GppA phosphatase C-terminal" evidence="4">
    <location>
        <begin position="321"/>
        <end position="471"/>
    </location>
</feature>
<comment type="similarity">
    <text evidence="1">Belongs to the GppA/Ppx family.</text>
</comment>
<organism evidence="5 6">
    <name type="scientific">Cohnella candidum</name>
    <dbReference type="NCBI Taxonomy" id="2674991"/>
    <lineage>
        <taxon>Bacteria</taxon>
        <taxon>Bacillati</taxon>
        <taxon>Bacillota</taxon>
        <taxon>Bacilli</taxon>
        <taxon>Bacillales</taxon>
        <taxon>Paenibacillaceae</taxon>
        <taxon>Cohnella</taxon>
    </lineage>
</organism>
<protein>
    <submittedName>
        <fullName evidence="5">Ppx/GppA family phosphatase</fullName>
    </submittedName>
</protein>
<dbReference type="InterPro" id="IPR043129">
    <property type="entry name" value="ATPase_NBD"/>
</dbReference>
<dbReference type="KEGG" id="coh:EAV92_02040"/>
<dbReference type="InterPro" id="IPR030673">
    <property type="entry name" value="PyroPPase_GppA_Ppx"/>
</dbReference>
<evidence type="ECO:0000256" key="2">
    <source>
        <dbReference type="ARBA" id="ARBA00022801"/>
    </source>
</evidence>
<dbReference type="PANTHER" id="PTHR30005">
    <property type="entry name" value="EXOPOLYPHOSPHATASE"/>
    <property type="match status" value="1"/>
</dbReference>
<evidence type="ECO:0000256" key="1">
    <source>
        <dbReference type="ARBA" id="ARBA00007125"/>
    </source>
</evidence>
<dbReference type="PANTHER" id="PTHR30005:SF0">
    <property type="entry name" value="RETROGRADE REGULATION PROTEIN 2"/>
    <property type="match status" value="1"/>
</dbReference>
<dbReference type="AlphaFoldDB" id="A0A3G3JTB9"/>
<proteinExistence type="inferred from homology"/>
<dbReference type="SUPFAM" id="SSF109604">
    <property type="entry name" value="HD-domain/PDEase-like"/>
    <property type="match status" value="1"/>
</dbReference>
<sequence length="508" mass="55593">MKSSEVTGIIDIGSNTVRLAVFQVADNGARRIVDQGRWPARLSRRLTPDGRLPDEAVSELAEVLKHYVRICRMHGTQRIRAVATAAVRAASNREDVIRRLCEATGLRIEVLSGEEEAHYGSQAMLRTLDMADGFVVDIGGGSTEITLLRDRKKIDAVSFPVGCVNLANVYGLNDGPVPSAALDDIRSDVRRLLASKPWISGSPGLPLIGLGGTVRAFAKFRQRETDYPFPLLHGYEQSESELAASLDKLAALPVAGRRKLPGLSKDRADVIVPGLAILQAVMRHTGASRLTVCGTGIRDGLFFETCPPAVGEREIPVLEESIRNLNALYPTAPEDHLEQVRKLAAAVYDCLNEDQTLPGKAKVWLDTAARLYKIGAAIDLNDCADHTFYMLMHTHWNGLSHREILLTAATASFRGINALKRNLAPYRPILEENDTETAAKLGSLLQLAIALDRSESQSIRSLSADAVKNKLVLTADAEHALSLERMEVESLSKDFKKIWGLTPVLYVR</sequence>
<evidence type="ECO:0000259" key="4">
    <source>
        <dbReference type="Pfam" id="PF21447"/>
    </source>
</evidence>
<gene>
    <name evidence="5" type="ORF">EAV92_02040</name>
</gene>
<dbReference type="Proteomes" id="UP000269097">
    <property type="component" value="Chromosome"/>
</dbReference>
<dbReference type="CDD" id="cd24052">
    <property type="entry name" value="ASKHA_NBD_HpPPX-GppA-like"/>
    <property type="match status" value="1"/>
</dbReference>
<name>A0A3G3JTB9_9BACL</name>
<evidence type="ECO:0000313" key="5">
    <source>
        <dbReference type="EMBL" id="AYQ71470.1"/>
    </source>
</evidence>
<dbReference type="GO" id="GO:0016787">
    <property type="term" value="F:hydrolase activity"/>
    <property type="evidence" value="ECO:0007669"/>
    <property type="project" value="UniProtKB-KW"/>
</dbReference>
<dbReference type="Gene3D" id="3.30.420.40">
    <property type="match status" value="1"/>
</dbReference>
<dbReference type="PIRSF" id="PIRSF001267">
    <property type="entry name" value="Pyrophosphatase_GppA_Ppx"/>
    <property type="match status" value="1"/>
</dbReference>
<evidence type="ECO:0000313" key="6">
    <source>
        <dbReference type="Proteomes" id="UP000269097"/>
    </source>
</evidence>
<keyword evidence="6" id="KW-1185">Reference proteome</keyword>
<dbReference type="Pfam" id="PF21447">
    <property type="entry name" value="Ppx-GppA_III"/>
    <property type="match status" value="1"/>
</dbReference>
<dbReference type="InterPro" id="IPR003695">
    <property type="entry name" value="Ppx_GppA_N"/>
</dbReference>
<dbReference type="GO" id="GO:0006357">
    <property type="term" value="P:regulation of transcription by RNA polymerase II"/>
    <property type="evidence" value="ECO:0007669"/>
    <property type="project" value="TreeGrafter"/>
</dbReference>
<dbReference type="InterPro" id="IPR050273">
    <property type="entry name" value="GppA/Ppx_hydrolase"/>
</dbReference>
<dbReference type="Pfam" id="PF02541">
    <property type="entry name" value="Ppx-GppA"/>
    <property type="match status" value="1"/>
</dbReference>
<feature type="domain" description="Ppx/GppA phosphatase N-terminal" evidence="3">
    <location>
        <begin position="31"/>
        <end position="305"/>
    </location>
</feature>
<dbReference type="Gene3D" id="1.10.3210.10">
    <property type="entry name" value="Hypothetical protein af1432"/>
    <property type="match status" value="1"/>
</dbReference>
<dbReference type="RefSeq" id="WP_123039533.1">
    <property type="nucleotide sequence ID" value="NZ_CP033433.1"/>
</dbReference>
<dbReference type="InterPro" id="IPR048950">
    <property type="entry name" value="Ppx_GppA_C"/>
</dbReference>
<reference evidence="5 6" key="1">
    <citation type="submission" date="2018-10" db="EMBL/GenBank/DDBJ databases">
        <title>Genome Sequence of Cohnella sp.</title>
        <authorList>
            <person name="Srinivasan S."/>
            <person name="Kim M.K."/>
        </authorList>
    </citation>
    <scope>NUCLEOTIDE SEQUENCE [LARGE SCALE GENOMIC DNA]</scope>
    <source>
        <strain evidence="5 6">18JY8-7</strain>
    </source>
</reference>
<dbReference type="EMBL" id="CP033433">
    <property type="protein sequence ID" value="AYQ71470.1"/>
    <property type="molecule type" value="Genomic_DNA"/>
</dbReference>